<evidence type="ECO:0000256" key="3">
    <source>
        <dbReference type="SAM" id="MobiDB-lite"/>
    </source>
</evidence>
<feature type="region of interest" description="Disordered" evidence="3">
    <location>
        <begin position="395"/>
        <end position="414"/>
    </location>
</feature>
<accession>A0A8S1J3V9</accession>
<keyword evidence="1" id="KW-0132">Cell division</keyword>
<feature type="compositionally biased region" description="Basic and acidic residues" evidence="3">
    <location>
        <begin position="399"/>
        <end position="408"/>
    </location>
</feature>
<proteinExistence type="predicted"/>
<organism evidence="5 6">
    <name type="scientific">Ostreobium quekettii</name>
    <dbReference type="NCBI Taxonomy" id="121088"/>
    <lineage>
        <taxon>Eukaryota</taxon>
        <taxon>Viridiplantae</taxon>
        <taxon>Chlorophyta</taxon>
        <taxon>core chlorophytes</taxon>
        <taxon>Ulvophyceae</taxon>
        <taxon>TCBD clade</taxon>
        <taxon>Bryopsidales</taxon>
        <taxon>Ostreobineae</taxon>
        <taxon>Ostreobiaceae</taxon>
        <taxon>Ostreobium</taxon>
    </lineage>
</organism>
<dbReference type="GO" id="GO:0051301">
    <property type="term" value="P:cell division"/>
    <property type="evidence" value="ECO:0007669"/>
    <property type="project" value="UniProtKB-KW"/>
</dbReference>
<comment type="caution">
    <text evidence="5">The sequence shown here is derived from an EMBL/GenBank/DDBJ whole genome shotgun (WGS) entry which is preliminary data.</text>
</comment>
<gene>
    <name evidence="5" type="ORF">OSTQU699_LOCUS7734</name>
</gene>
<dbReference type="InterPro" id="IPR051374">
    <property type="entry name" value="Ataxin-10/CTR86_families"/>
</dbReference>
<reference evidence="5" key="1">
    <citation type="submission" date="2020-12" db="EMBL/GenBank/DDBJ databases">
        <authorList>
            <person name="Iha C."/>
        </authorList>
    </citation>
    <scope>NUCLEOTIDE SEQUENCE</scope>
</reference>
<dbReference type="Pfam" id="PF09759">
    <property type="entry name" value="Atx10homo_assoc"/>
    <property type="match status" value="1"/>
</dbReference>
<evidence type="ECO:0000313" key="5">
    <source>
        <dbReference type="EMBL" id="CAD7702377.1"/>
    </source>
</evidence>
<dbReference type="Proteomes" id="UP000708148">
    <property type="component" value="Unassembled WGS sequence"/>
</dbReference>
<evidence type="ECO:0000256" key="2">
    <source>
        <dbReference type="ARBA" id="ARBA00023306"/>
    </source>
</evidence>
<sequence>MVSEVSPLDDQPATDALPPDHTLALLIRRSKSPEGAGDLLADGTPARAAAWLASCLDAWRRSPHSDAPPHAISQVLTLLRNLCALGAPSAIAIVDSGAVASAGAAAHLAASRPVRPDREGWLLRVCAQFLGNCATASPEGAASVWRRCFPDVFESLATAGEAGIEPLCMALTACCRASRRCCLDLCGESGRGILDAAAGGLEFGGGAREWLAMLVGHIGYCEGLLGEVVGTSGDSSGPSAASPDLKLLRVLALPDLFEWVPRRGLSAQIVLKSLNALSCLTQRLAAECGEAKGGPYAPERLELVLQCLRGGTGFDGLQGMGEEAGGDPVSALCADSGLLECLVGCLRSLEPIQLPGRACPGQGPVPAVGEGQMGSERIGWETIPRMASQTCQDCEESEVGGRRGREEGMGGEGRCGGEGAAGGFPRKQPYRGYRTDVVAVLANSMYRRPEVQRAVMGLGGLPLLLNQCRLDDASPMVNEWALWAVRNMCEGSAEAREFISGLQLQTVVDLPELAERGIKIEVDRDTGKLKVVKRESDSC</sequence>
<protein>
    <recommendedName>
        <fullName evidence="4">Ataxin-10 domain-containing protein</fullName>
    </recommendedName>
</protein>
<evidence type="ECO:0000256" key="1">
    <source>
        <dbReference type="ARBA" id="ARBA00022618"/>
    </source>
</evidence>
<evidence type="ECO:0000313" key="6">
    <source>
        <dbReference type="Proteomes" id="UP000708148"/>
    </source>
</evidence>
<dbReference type="InterPro" id="IPR011989">
    <property type="entry name" value="ARM-like"/>
</dbReference>
<dbReference type="AlphaFoldDB" id="A0A8S1J3V9"/>
<feature type="domain" description="Ataxin-10" evidence="4">
    <location>
        <begin position="433"/>
        <end position="531"/>
    </location>
</feature>
<dbReference type="EMBL" id="CAJHUC010001804">
    <property type="protein sequence ID" value="CAD7702377.1"/>
    <property type="molecule type" value="Genomic_DNA"/>
</dbReference>
<dbReference type="SUPFAM" id="SSF48371">
    <property type="entry name" value="ARM repeat"/>
    <property type="match status" value="1"/>
</dbReference>
<dbReference type="GO" id="GO:0005829">
    <property type="term" value="C:cytosol"/>
    <property type="evidence" value="ECO:0007669"/>
    <property type="project" value="TreeGrafter"/>
</dbReference>
<evidence type="ECO:0000259" key="4">
    <source>
        <dbReference type="Pfam" id="PF09759"/>
    </source>
</evidence>
<dbReference type="Gene3D" id="1.25.10.10">
    <property type="entry name" value="Leucine-rich Repeat Variant"/>
    <property type="match status" value="1"/>
</dbReference>
<keyword evidence="6" id="KW-1185">Reference proteome</keyword>
<dbReference type="PANTHER" id="PTHR13255:SF0">
    <property type="entry name" value="ATAXIN-10"/>
    <property type="match status" value="1"/>
</dbReference>
<dbReference type="PANTHER" id="PTHR13255">
    <property type="entry name" value="ATAXIN-10"/>
    <property type="match status" value="1"/>
</dbReference>
<name>A0A8S1J3V9_9CHLO</name>
<dbReference type="InterPro" id="IPR019156">
    <property type="entry name" value="Ataxin-10_domain"/>
</dbReference>
<keyword evidence="2" id="KW-0131">Cell cycle</keyword>
<dbReference type="InterPro" id="IPR016024">
    <property type="entry name" value="ARM-type_fold"/>
</dbReference>
<dbReference type="OrthoDB" id="379794at2759"/>